<feature type="coiled-coil region" evidence="12">
    <location>
        <begin position="689"/>
        <end position="716"/>
    </location>
</feature>
<gene>
    <name evidence="13" type="ORF">Pfra01_001879200</name>
</gene>
<dbReference type="GO" id="GO:0003684">
    <property type="term" value="F:damaged DNA binding"/>
    <property type="evidence" value="ECO:0007669"/>
    <property type="project" value="TreeGrafter"/>
</dbReference>
<evidence type="ECO:0000256" key="12">
    <source>
        <dbReference type="SAM" id="Coils"/>
    </source>
</evidence>
<evidence type="ECO:0000313" key="14">
    <source>
        <dbReference type="Proteomes" id="UP001165121"/>
    </source>
</evidence>
<evidence type="ECO:0000256" key="6">
    <source>
        <dbReference type="ARBA" id="ARBA00022763"/>
    </source>
</evidence>
<evidence type="ECO:0000256" key="5">
    <source>
        <dbReference type="ARBA" id="ARBA00022741"/>
    </source>
</evidence>
<dbReference type="InterPro" id="IPR027417">
    <property type="entry name" value="P-loop_NTPase"/>
</dbReference>
<keyword evidence="10" id="KW-0234">DNA repair</keyword>
<keyword evidence="8 12" id="KW-0175">Coiled coil</keyword>
<feature type="coiled-coil region" evidence="12">
    <location>
        <begin position="300"/>
        <end position="341"/>
    </location>
</feature>
<dbReference type="GO" id="GO:0035861">
    <property type="term" value="C:site of double-strand break"/>
    <property type="evidence" value="ECO:0007669"/>
    <property type="project" value="TreeGrafter"/>
</dbReference>
<dbReference type="PANTHER" id="PTHR19306:SF6">
    <property type="entry name" value="STRUCTURAL MAINTENANCE OF CHROMOSOMES PROTEIN 6"/>
    <property type="match status" value="1"/>
</dbReference>
<dbReference type="SUPFAM" id="SSF52540">
    <property type="entry name" value="P-loop containing nucleoside triphosphate hydrolases"/>
    <property type="match status" value="1"/>
</dbReference>
<keyword evidence="7" id="KW-0067">ATP-binding</keyword>
<protein>
    <submittedName>
        <fullName evidence="13">Unnamed protein product</fullName>
    </submittedName>
</protein>
<evidence type="ECO:0000256" key="3">
    <source>
        <dbReference type="ARBA" id="ARBA00006793"/>
    </source>
</evidence>
<keyword evidence="11" id="KW-0539">Nucleus</keyword>
<evidence type="ECO:0000256" key="2">
    <source>
        <dbReference type="ARBA" id="ARBA00004286"/>
    </source>
</evidence>
<keyword evidence="5" id="KW-0547">Nucleotide-binding</keyword>
<keyword evidence="6" id="KW-0227">DNA damage</keyword>
<evidence type="ECO:0000313" key="13">
    <source>
        <dbReference type="EMBL" id="GMF48537.1"/>
    </source>
</evidence>
<dbReference type="EMBL" id="BSXT01002377">
    <property type="protein sequence ID" value="GMF48537.1"/>
    <property type="molecule type" value="Genomic_DNA"/>
</dbReference>
<keyword evidence="4" id="KW-0158">Chromosome</keyword>
<feature type="coiled-coil region" evidence="12">
    <location>
        <begin position="133"/>
        <end position="248"/>
    </location>
</feature>
<organism evidence="13 14">
    <name type="scientific">Phytophthora fragariaefolia</name>
    <dbReference type="NCBI Taxonomy" id="1490495"/>
    <lineage>
        <taxon>Eukaryota</taxon>
        <taxon>Sar</taxon>
        <taxon>Stramenopiles</taxon>
        <taxon>Oomycota</taxon>
        <taxon>Peronosporomycetes</taxon>
        <taxon>Peronosporales</taxon>
        <taxon>Peronosporaceae</taxon>
        <taxon>Phytophthora</taxon>
    </lineage>
</organism>
<evidence type="ECO:0000256" key="9">
    <source>
        <dbReference type="ARBA" id="ARBA00023172"/>
    </source>
</evidence>
<dbReference type="OrthoDB" id="10072614at2759"/>
<keyword evidence="14" id="KW-1185">Reference proteome</keyword>
<accession>A0A9W6XZE2</accession>
<comment type="caution">
    <text evidence="13">The sequence shown here is derived from an EMBL/GenBank/DDBJ whole genome shotgun (WGS) entry which is preliminary data.</text>
</comment>
<feature type="coiled-coil region" evidence="12">
    <location>
        <begin position="567"/>
        <end position="594"/>
    </location>
</feature>
<dbReference type="GO" id="GO:0030915">
    <property type="term" value="C:Smc5-Smc6 complex"/>
    <property type="evidence" value="ECO:0007669"/>
    <property type="project" value="TreeGrafter"/>
</dbReference>
<dbReference type="GO" id="GO:0000724">
    <property type="term" value="P:double-strand break repair via homologous recombination"/>
    <property type="evidence" value="ECO:0007669"/>
    <property type="project" value="TreeGrafter"/>
</dbReference>
<proteinExistence type="inferred from homology"/>
<dbReference type="AlphaFoldDB" id="A0A9W6XZE2"/>
<evidence type="ECO:0000256" key="8">
    <source>
        <dbReference type="ARBA" id="ARBA00023054"/>
    </source>
</evidence>
<evidence type="ECO:0000256" key="10">
    <source>
        <dbReference type="ARBA" id="ARBA00023204"/>
    </source>
</evidence>
<dbReference type="Proteomes" id="UP001165121">
    <property type="component" value="Unassembled WGS sequence"/>
</dbReference>
<dbReference type="PANTHER" id="PTHR19306">
    <property type="entry name" value="STRUCTURAL MAINTENANCE OF CHROMOSOMES 5,6 SMC5, SMC6"/>
    <property type="match status" value="1"/>
</dbReference>
<comment type="similarity">
    <text evidence="3">Belongs to the SMC family. SMC6 subfamily.</text>
</comment>
<reference evidence="13" key="1">
    <citation type="submission" date="2023-04" db="EMBL/GenBank/DDBJ databases">
        <title>Phytophthora fragariaefolia NBRC 109709.</title>
        <authorList>
            <person name="Ichikawa N."/>
            <person name="Sato H."/>
            <person name="Tonouchi N."/>
        </authorList>
    </citation>
    <scope>NUCLEOTIDE SEQUENCE</scope>
    <source>
        <strain evidence="13">NBRC 109709</strain>
    </source>
</reference>
<keyword evidence="9" id="KW-0233">DNA recombination</keyword>
<evidence type="ECO:0000256" key="4">
    <source>
        <dbReference type="ARBA" id="ARBA00022454"/>
    </source>
</evidence>
<comment type="subcellular location">
    <subcellularLocation>
        <location evidence="2">Chromosome</location>
    </subcellularLocation>
    <subcellularLocation>
        <location evidence="1">Nucleus</location>
    </subcellularLocation>
</comment>
<sequence>MVRHGFDGNALVRITPHNSDTNSDAYRPEQFGSKIILEKLIRRDGSGEYRLRDENSVFLVSKLRKDVEAMKDHLNIQTENPCALLDQDSAKLFLKGDPKDKYKFFLQATELDKILATFSSIDEETRNIAESTLTQEKVKLAALEAAMKEKEKQWQEAQSVGEMESELADMQAQLEWVTVNEKEEQVAKVEKRIAEKKCDANKAATKHAQTKMEVERLESRLSALTILLEESNQRMEKFNDCKAELKSKIRVIRGPLHQKMSEMTQLIESAKRETQHLARLRHALTNKVEMHETLLLKLGSADLQNRLHQIRRELAQTQQSITDAELRINGTSEEAEELEDRHSHCLRLIREAKTDIRNTHRCLSALKNRKTDCLAAYGKNISRLQQLIHAHLDRFFAPPIGPLGMYVTLPKEFMRFAKSIEVAFKGALNNYLVINGQDKKMLDDLKRQACCYQREAEVIIAQRTGSRYQNLNIAAGELGSHAICNILKVENDEVFNALIDVCNAESKLLFDSRETAERSILHGSSGKFQMERFVSEVYLANGDKLLVRGGNLAYIANKAGRRRPIICEDLDSEIKELEKLLDGQQHNLRELCCQESQLRLERDDLHRFVTQEKMRLDKLSHRYHQQYTELQVSEDEFSDLQQEYTLDTTLNAKEAKLEAEMDDPQRDATEISKHIISMKTNEIISQRQAEASQASADQLQQRVSSLRDSCEVQEKIALQACPRPAHILARNAYEKRMNQIQRQRARVHHSLNGLSLSELKNDMELKATKHKAKKANYDKFHQNLLQIQSMLKERKLTWDRLRTAISRRTSIEFSKYMGYNNFVGKLKFRHDQQRLEITVLQNDKGATSASQMIDMKELSGGERSYAQISLLLALGKRSECPFRIMDEFDVFMDAVNRDMTIQLLADAAKNEDKKQFILVTPNSLRYNTLVRIC</sequence>
<dbReference type="Gene3D" id="3.40.50.300">
    <property type="entry name" value="P-loop containing nucleotide triphosphate hydrolases"/>
    <property type="match status" value="2"/>
</dbReference>
<dbReference type="GO" id="GO:0005524">
    <property type="term" value="F:ATP binding"/>
    <property type="evidence" value="ECO:0007669"/>
    <property type="project" value="UniProtKB-KW"/>
</dbReference>
<evidence type="ECO:0000256" key="7">
    <source>
        <dbReference type="ARBA" id="ARBA00022840"/>
    </source>
</evidence>
<dbReference type="GO" id="GO:0003697">
    <property type="term" value="F:single-stranded DNA binding"/>
    <property type="evidence" value="ECO:0007669"/>
    <property type="project" value="TreeGrafter"/>
</dbReference>
<evidence type="ECO:0000256" key="1">
    <source>
        <dbReference type="ARBA" id="ARBA00004123"/>
    </source>
</evidence>
<name>A0A9W6XZE2_9STRA</name>
<evidence type="ECO:0000256" key="11">
    <source>
        <dbReference type="ARBA" id="ARBA00023242"/>
    </source>
</evidence>
<dbReference type="GO" id="GO:0005634">
    <property type="term" value="C:nucleus"/>
    <property type="evidence" value="ECO:0007669"/>
    <property type="project" value="UniProtKB-SubCell"/>
</dbReference>